<comment type="caution">
    <text evidence="2">The sequence shown here is derived from an EMBL/GenBank/DDBJ whole genome shotgun (WGS) entry which is preliminary data.</text>
</comment>
<protein>
    <submittedName>
        <fullName evidence="2">Uncharacterized protein</fullName>
    </submittedName>
</protein>
<name>A0AAV8ZNX4_9CUCU</name>
<organism evidence="2 3">
    <name type="scientific">Rhamnusium bicolor</name>
    <dbReference type="NCBI Taxonomy" id="1586634"/>
    <lineage>
        <taxon>Eukaryota</taxon>
        <taxon>Metazoa</taxon>
        <taxon>Ecdysozoa</taxon>
        <taxon>Arthropoda</taxon>
        <taxon>Hexapoda</taxon>
        <taxon>Insecta</taxon>
        <taxon>Pterygota</taxon>
        <taxon>Neoptera</taxon>
        <taxon>Endopterygota</taxon>
        <taxon>Coleoptera</taxon>
        <taxon>Polyphaga</taxon>
        <taxon>Cucujiformia</taxon>
        <taxon>Chrysomeloidea</taxon>
        <taxon>Cerambycidae</taxon>
        <taxon>Lepturinae</taxon>
        <taxon>Rhagiini</taxon>
        <taxon>Rhamnusium</taxon>
    </lineage>
</organism>
<sequence>MLVCGQPPFQEANESETLTMIMDCKYDIPPHISENCRRNPDKRATLAEITKDPWLSDGKKEHSDMFPLVSKEQLSEEDHNLIIQKIVNGNIATKEEVLDCLEKNEYNHITSTYYLLAERKLRSKTMDHTNKLKRPEQLSVSQSTQLQEKSNTSAAKPCLLSVPRTPGDLPQRSRKCSIVQEDEEEEDISPCSRQEDLGPPLNRRGSRSEGRLNLALQERIAESERRKPTENIKRAKNIYLEKNIKSDLKNGYTATNSTDEVTKCDTIKIPVISNQSSCSYIQLNEIFEDAELLHISEVPSRKFVHRNQPYEQRKIKFHKSRTASCSSSDASDDDSENRKKHAQKLNSSSKSYQSRRDSHDDSSDSQEPGTGAGPSNNTKFNTNTVSFHSNKNRDKKYLKKRNGKTRLRESQSLNRITEVQEDGSQSVVISATIFSIQGTLPPKVKSIGAKILKGFHKTVKQSSNDKYGYDESMVPISKKNSGKVLNNNEMIKNSFETQESHKKMEKCCFKKSRILGKYFHVHKKICIPLPALFSKRRIYKAQSCSSLTKKKIFLNSETLPYMSHNDDNISQNGNNYIGRSSPNIIDLNSVCNELTEICSIKIGMKAM</sequence>
<feature type="compositionally biased region" description="Basic residues" evidence="1">
    <location>
        <begin position="393"/>
        <end position="405"/>
    </location>
</feature>
<evidence type="ECO:0000256" key="1">
    <source>
        <dbReference type="SAM" id="MobiDB-lite"/>
    </source>
</evidence>
<reference evidence="2" key="1">
    <citation type="journal article" date="2023" name="Insect Mol. Biol.">
        <title>Genome sequencing provides insights into the evolution of gene families encoding plant cell wall-degrading enzymes in longhorned beetles.</title>
        <authorList>
            <person name="Shin N.R."/>
            <person name="Okamura Y."/>
            <person name="Kirsch R."/>
            <person name="Pauchet Y."/>
        </authorList>
    </citation>
    <scope>NUCLEOTIDE SEQUENCE</scope>
    <source>
        <strain evidence="2">RBIC_L_NR</strain>
    </source>
</reference>
<keyword evidence="3" id="KW-1185">Reference proteome</keyword>
<evidence type="ECO:0000313" key="3">
    <source>
        <dbReference type="Proteomes" id="UP001162156"/>
    </source>
</evidence>
<dbReference type="InterPro" id="IPR011009">
    <property type="entry name" value="Kinase-like_dom_sf"/>
</dbReference>
<dbReference type="EMBL" id="JANEYF010001194">
    <property type="protein sequence ID" value="KAJ8965659.1"/>
    <property type="molecule type" value="Genomic_DNA"/>
</dbReference>
<accession>A0AAV8ZNX4</accession>
<feature type="compositionally biased region" description="Polar residues" evidence="1">
    <location>
        <begin position="138"/>
        <end position="154"/>
    </location>
</feature>
<dbReference type="CDD" id="cd14339">
    <property type="entry name" value="UBA_SNRK"/>
    <property type="match status" value="1"/>
</dbReference>
<dbReference type="Proteomes" id="UP001162156">
    <property type="component" value="Unassembled WGS sequence"/>
</dbReference>
<evidence type="ECO:0000313" key="2">
    <source>
        <dbReference type="EMBL" id="KAJ8965659.1"/>
    </source>
</evidence>
<feature type="compositionally biased region" description="Polar residues" evidence="1">
    <location>
        <begin position="373"/>
        <end position="389"/>
    </location>
</feature>
<gene>
    <name evidence="2" type="ORF">NQ314_003976</name>
</gene>
<dbReference type="AlphaFoldDB" id="A0AAV8ZNX4"/>
<feature type="region of interest" description="Disordered" evidence="1">
    <location>
        <begin position="314"/>
        <end position="406"/>
    </location>
</feature>
<dbReference type="Gene3D" id="1.10.510.10">
    <property type="entry name" value="Transferase(Phosphotransferase) domain 1"/>
    <property type="match status" value="1"/>
</dbReference>
<feature type="region of interest" description="Disordered" evidence="1">
    <location>
        <begin position="129"/>
        <end position="210"/>
    </location>
</feature>
<proteinExistence type="predicted"/>
<dbReference type="SUPFAM" id="SSF56112">
    <property type="entry name" value="Protein kinase-like (PK-like)"/>
    <property type="match status" value="1"/>
</dbReference>